<dbReference type="InterPro" id="IPR023696">
    <property type="entry name" value="Ureohydrolase_dom_sf"/>
</dbReference>
<evidence type="ECO:0000313" key="12">
    <source>
        <dbReference type="Proteomes" id="UP001465976"/>
    </source>
</evidence>
<keyword evidence="8" id="KW-0804">Transcription</keyword>
<gene>
    <name evidence="11" type="ORF">V5O48_006922</name>
</gene>
<evidence type="ECO:0000256" key="4">
    <source>
        <dbReference type="ARBA" id="ARBA00022491"/>
    </source>
</evidence>
<dbReference type="InterPro" id="IPR000286">
    <property type="entry name" value="HDACs"/>
</dbReference>
<dbReference type="Proteomes" id="UP001465976">
    <property type="component" value="Unassembled WGS sequence"/>
</dbReference>
<dbReference type="EMBL" id="JBAHYK010000341">
    <property type="protein sequence ID" value="KAL0575049.1"/>
    <property type="molecule type" value="Genomic_DNA"/>
</dbReference>
<evidence type="ECO:0000256" key="3">
    <source>
        <dbReference type="ARBA" id="ARBA00012111"/>
    </source>
</evidence>
<dbReference type="Pfam" id="PF00850">
    <property type="entry name" value="Hist_deacetyl"/>
    <property type="match status" value="1"/>
</dbReference>
<dbReference type="PANTHER" id="PTHR10625">
    <property type="entry name" value="HISTONE DEACETYLASE HDAC1-RELATED"/>
    <property type="match status" value="1"/>
</dbReference>
<evidence type="ECO:0000256" key="9">
    <source>
        <dbReference type="ARBA" id="ARBA00023242"/>
    </source>
</evidence>
<evidence type="ECO:0000256" key="8">
    <source>
        <dbReference type="ARBA" id="ARBA00023163"/>
    </source>
</evidence>
<protein>
    <recommendedName>
        <fullName evidence="3">histone deacetylase</fullName>
        <ecNumber evidence="3">3.5.1.98</ecNumber>
    </recommendedName>
</protein>
<keyword evidence="9" id="KW-0539">Nucleus</keyword>
<evidence type="ECO:0000256" key="5">
    <source>
        <dbReference type="ARBA" id="ARBA00022801"/>
    </source>
</evidence>
<comment type="caution">
    <text evidence="11">The sequence shown here is derived from an EMBL/GenBank/DDBJ whole genome shotgun (WGS) entry which is preliminary data.</text>
</comment>
<dbReference type="PANTHER" id="PTHR10625:SF14">
    <property type="entry name" value="HISTONE DEACETYLASE 8"/>
    <property type="match status" value="1"/>
</dbReference>
<name>A0ABR3FIE5_9AGAR</name>
<accession>A0ABR3FIE5</accession>
<evidence type="ECO:0000313" key="11">
    <source>
        <dbReference type="EMBL" id="KAL0575049.1"/>
    </source>
</evidence>
<evidence type="ECO:0000256" key="6">
    <source>
        <dbReference type="ARBA" id="ARBA00022853"/>
    </source>
</evidence>
<reference evidence="11 12" key="1">
    <citation type="submission" date="2024-02" db="EMBL/GenBank/DDBJ databases">
        <title>A draft genome for the cacao thread blight pathogen Marasmius crinis-equi.</title>
        <authorList>
            <person name="Cohen S.P."/>
            <person name="Baruah I.K."/>
            <person name="Amoako-Attah I."/>
            <person name="Bukari Y."/>
            <person name="Meinhardt L.W."/>
            <person name="Bailey B.A."/>
        </authorList>
    </citation>
    <scope>NUCLEOTIDE SEQUENCE [LARGE SCALE GENOMIC DNA]</scope>
    <source>
        <strain evidence="11 12">GH-76</strain>
    </source>
</reference>
<dbReference type="EC" id="3.5.1.98" evidence="3"/>
<feature type="domain" description="Histone deacetylase" evidence="10">
    <location>
        <begin position="31"/>
        <end position="385"/>
    </location>
</feature>
<keyword evidence="6" id="KW-0156">Chromatin regulator</keyword>
<comment type="subcellular location">
    <subcellularLocation>
        <location evidence="1">Nucleus</location>
    </subcellularLocation>
</comment>
<evidence type="ECO:0000256" key="2">
    <source>
        <dbReference type="ARBA" id="ARBA00006457"/>
    </source>
</evidence>
<dbReference type="InterPro" id="IPR023801">
    <property type="entry name" value="His_deacetylse_dom"/>
</dbReference>
<comment type="similarity">
    <text evidence="2">Belongs to the histone deacetylase family. HD type 1 subfamily.</text>
</comment>
<proteinExistence type="inferred from homology"/>
<dbReference type="InterPro" id="IPR037138">
    <property type="entry name" value="His_deacetylse_dom_sf"/>
</dbReference>
<dbReference type="Gene3D" id="3.40.800.20">
    <property type="entry name" value="Histone deacetylase domain"/>
    <property type="match status" value="1"/>
</dbReference>
<sequence>MNSSPTTPTDPLPLVAYIVSSDLVKYSSLLPSNPRRSFHVHTLVKDLGLLSSTYSVTRRIQVVRPRVASYKDLEIYHSKQYLDYLLGDSDDEEALPEDFGLEDDCPVFPGLGEYVKAVAGATLTAANALKIADVAISWDGGRHHAQKARASGFCYIADCVLAILLLKKYPPIPYQVGHENAREAHPTNPPPRKARVMYLDLDVHFSDGVSQAFYKPTTITATGSTPNSGRQVLTLSIHHTAPGFFPSSNLSGLPPPLSEIIDSSSRSFDPYTLSIPLRRGLSSKTYHNIWPIVERVKDAFDPDYIVVQCGVDGLAGDPGSSTSTESAGVGNWSLGGRSGQDAVEEGSLGWCIERIMKTWRGKKLLLGGGGYHSPNAARAWAYLTSIALDNPLPLDTSIPVSHDAFPLYAPSFTLDVPPGNMEDRNWDPSSSSLSDAKERYDWVCRILEMDRLQTSVDLRF</sequence>
<keyword evidence="12" id="KW-1185">Reference proteome</keyword>
<dbReference type="PRINTS" id="PR01270">
    <property type="entry name" value="HDASUPER"/>
</dbReference>
<keyword evidence="5" id="KW-0378">Hydrolase</keyword>
<dbReference type="SUPFAM" id="SSF52768">
    <property type="entry name" value="Arginase/deacetylase"/>
    <property type="match status" value="1"/>
</dbReference>
<organism evidence="11 12">
    <name type="scientific">Marasmius crinis-equi</name>
    <dbReference type="NCBI Taxonomy" id="585013"/>
    <lineage>
        <taxon>Eukaryota</taxon>
        <taxon>Fungi</taxon>
        <taxon>Dikarya</taxon>
        <taxon>Basidiomycota</taxon>
        <taxon>Agaricomycotina</taxon>
        <taxon>Agaricomycetes</taxon>
        <taxon>Agaricomycetidae</taxon>
        <taxon>Agaricales</taxon>
        <taxon>Marasmiineae</taxon>
        <taxon>Marasmiaceae</taxon>
        <taxon>Marasmius</taxon>
    </lineage>
</organism>
<keyword evidence="4" id="KW-0678">Repressor</keyword>
<evidence type="ECO:0000256" key="7">
    <source>
        <dbReference type="ARBA" id="ARBA00023015"/>
    </source>
</evidence>
<evidence type="ECO:0000256" key="1">
    <source>
        <dbReference type="ARBA" id="ARBA00004123"/>
    </source>
</evidence>
<evidence type="ECO:0000259" key="10">
    <source>
        <dbReference type="Pfam" id="PF00850"/>
    </source>
</evidence>
<keyword evidence="7" id="KW-0805">Transcription regulation</keyword>